<sequence>MKWADWARDGAVYLSLALLTWFAMVRANGFELLVEFVDDHEDWQLDEAFLGVITLGIFGFLYALQRHRSARREIEKRQEAETNITWISRHDVLTRLPNRRFLQSYTETSCEEILRQNPRGFCIFSIDLDGFKKVNDLLGHAGGDALLVECANRLSGLFDDGIVIRLGGDEFLMLVEPSRKTSAEDMARRILQTLCQPVVIDGIQRRVGASVGIARFPQDSRDLEEAIRFADMAMYVAKKNGDGLRHFEPDMLSVMREKAELEEAFRSALDRQEIVPHYQPLIDLTSGKVLGFEALARWDSSTLGSISPTQFIALAEETGLILALSRQLFEHACRDAATWPAHISLSFNLSPVELTDRTLGLQMLKIMERTGLAPNRLEIEITENVLIQDLEVATAILTDFQKAGVRVALDDFGTGYSNLAQLSSLQFDRIKIDRSLLTDFVDNERQRRIVEAIITFGRGLGVSMTAEGIETDSQATALQTFGCACGQGFLFGKALPPVEARNLIASSQDGPVRSATALGN</sequence>
<reference evidence="5" key="1">
    <citation type="journal article" date="2019" name="Int. J. Syst. Evol. Microbiol.">
        <title>The Global Catalogue of Microorganisms (GCM) 10K type strain sequencing project: providing services to taxonomists for standard genome sequencing and annotation.</title>
        <authorList>
            <consortium name="The Broad Institute Genomics Platform"/>
            <consortium name="The Broad Institute Genome Sequencing Center for Infectious Disease"/>
            <person name="Wu L."/>
            <person name="Ma J."/>
        </authorList>
    </citation>
    <scope>NUCLEOTIDE SEQUENCE [LARGE SCALE GENOMIC DNA]</scope>
    <source>
        <strain evidence="5">JCM 3369</strain>
    </source>
</reference>
<dbReference type="PROSITE" id="PS50883">
    <property type="entry name" value="EAL"/>
    <property type="match status" value="1"/>
</dbReference>
<dbReference type="InterPro" id="IPR035919">
    <property type="entry name" value="EAL_sf"/>
</dbReference>
<keyword evidence="1" id="KW-1133">Transmembrane helix</keyword>
<dbReference type="EMBL" id="JBHUFA010000016">
    <property type="protein sequence ID" value="MFD1697559.1"/>
    <property type="molecule type" value="Genomic_DNA"/>
</dbReference>
<dbReference type="PANTHER" id="PTHR44757">
    <property type="entry name" value="DIGUANYLATE CYCLASE DGCP"/>
    <property type="match status" value="1"/>
</dbReference>
<name>A0ABW4K0R3_9HYPH</name>
<dbReference type="InterPro" id="IPR000160">
    <property type="entry name" value="GGDEF_dom"/>
</dbReference>
<evidence type="ECO:0000313" key="5">
    <source>
        <dbReference type="Proteomes" id="UP001597327"/>
    </source>
</evidence>
<accession>A0ABW4K0R3</accession>
<dbReference type="InterPro" id="IPR043128">
    <property type="entry name" value="Rev_trsase/Diguanyl_cyclase"/>
</dbReference>
<dbReference type="PROSITE" id="PS50887">
    <property type="entry name" value="GGDEF"/>
    <property type="match status" value="1"/>
</dbReference>
<evidence type="ECO:0000259" key="2">
    <source>
        <dbReference type="PROSITE" id="PS50883"/>
    </source>
</evidence>
<dbReference type="Proteomes" id="UP001597327">
    <property type="component" value="Unassembled WGS sequence"/>
</dbReference>
<dbReference type="SUPFAM" id="SSF141868">
    <property type="entry name" value="EAL domain-like"/>
    <property type="match status" value="1"/>
</dbReference>
<feature type="transmembrane region" description="Helical" evidence="1">
    <location>
        <begin position="43"/>
        <end position="64"/>
    </location>
</feature>
<evidence type="ECO:0000256" key="1">
    <source>
        <dbReference type="SAM" id="Phobius"/>
    </source>
</evidence>
<dbReference type="PANTHER" id="PTHR44757:SF2">
    <property type="entry name" value="BIOFILM ARCHITECTURE MAINTENANCE PROTEIN MBAA"/>
    <property type="match status" value="1"/>
</dbReference>
<comment type="caution">
    <text evidence="4">The sequence shown here is derived from an EMBL/GenBank/DDBJ whole genome shotgun (WGS) entry which is preliminary data.</text>
</comment>
<dbReference type="SMART" id="SM00052">
    <property type="entry name" value="EAL"/>
    <property type="match status" value="1"/>
</dbReference>
<dbReference type="SMART" id="SM00267">
    <property type="entry name" value="GGDEF"/>
    <property type="match status" value="1"/>
</dbReference>
<keyword evidence="5" id="KW-1185">Reference proteome</keyword>
<gene>
    <name evidence="4" type="ORF">ACFSC7_18730</name>
</gene>
<dbReference type="InterPro" id="IPR001633">
    <property type="entry name" value="EAL_dom"/>
</dbReference>
<dbReference type="Gene3D" id="3.20.20.450">
    <property type="entry name" value="EAL domain"/>
    <property type="match status" value="1"/>
</dbReference>
<dbReference type="CDD" id="cd01948">
    <property type="entry name" value="EAL"/>
    <property type="match status" value="1"/>
</dbReference>
<dbReference type="InterPro" id="IPR052155">
    <property type="entry name" value="Biofilm_reg_signaling"/>
</dbReference>
<keyword evidence="1" id="KW-0812">Transmembrane</keyword>
<feature type="domain" description="EAL" evidence="2">
    <location>
        <begin position="258"/>
        <end position="508"/>
    </location>
</feature>
<dbReference type="InterPro" id="IPR029787">
    <property type="entry name" value="Nucleotide_cyclase"/>
</dbReference>
<dbReference type="Pfam" id="PF00990">
    <property type="entry name" value="GGDEF"/>
    <property type="match status" value="1"/>
</dbReference>
<proteinExistence type="predicted"/>
<evidence type="ECO:0000259" key="3">
    <source>
        <dbReference type="PROSITE" id="PS50887"/>
    </source>
</evidence>
<organism evidence="4 5">
    <name type="scientific">Roseibium aestuarii</name>
    <dbReference type="NCBI Taxonomy" id="2600299"/>
    <lineage>
        <taxon>Bacteria</taxon>
        <taxon>Pseudomonadati</taxon>
        <taxon>Pseudomonadota</taxon>
        <taxon>Alphaproteobacteria</taxon>
        <taxon>Hyphomicrobiales</taxon>
        <taxon>Stappiaceae</taxon>
        <taxon>Roseibium</taxon>
    </lineage>
</organism>
<keyword evidence="1" id="KW-0472">Membrane</keyword>
<protein>
    <submittedName>
        <fullName evidence="4">Bifunctional diguanylate cyclase/phosphodiesterase</fullName>
    </submittedName>
</protein>
<dbReference type="Pfam" id="PF00563">
    <property type="entry name" value="EAL"/>
    <property type="match status" value="1"/>
</dbReference>
<dbReference type="Gene3D" id="3.30.70.270">
    <property type="match status" value="1"/>
</dbReference>
<dbReference type="SUPFAM" id="SSF55073">
    <property type="entry name" value="Nucleotide cyclase"/>
    <property type="match status" value="1"/>
</dbReference>
<dbReference type="RefSeq" id="WP_188318906.1">
    <property type="nucleotide sequence ID" value="NZ_JBHUFA010000016.1"/>
</dbReference>
<dbReference type="NCBIfam" id="TIGR00254">
    <property type="entry name" value="GGDEF"/>
    <property type="match status" value="1"/>
</dbReference>
<evidence type="ECO:0000313" key="4">
    <source>
        <dbReference type="EMBL" id="MFD1697559.1"/>
    </source>
</evidence>
<feature type="domain" description="GGDEF" evidence="3">
    <location>
        <begin position="119"/>
        <end position="250"/>
    </location>
</feature>
<dbReference type="CDD" id="cd01949">
    <property type="entry name" value="GGDEF"/>
    <property type="match status" value="1"/>
</dbReference>